<keyword evidence="3" id="KW-1185">Reference proteome</keyword>
<proteinExistence type="predicted"/>
<name>A0ABW9Y257_9RHOB</name>
<evidence type="ECO:0000313" key="3">
    <source>
        <dbReference type="Proteomes" id="UP001517376"/>
    </source>
</evidence>
<gene>
    <name evidence="2" type="ORF">GU920_03560</name>
</gene>
<evidence type="ECO:0000313" key="2">
    <source>
        <dbReference type="EMBL" id="NBE06595.1"/>
    </source>
</evidence>
<keyword evidence="1" id="KW-0732">Signal</keyword>
<feature type="chain" id="PRO_5045263564" evidence="1">
    <location>
        <begin position="21"/>
        <end position="133"/>
    </location>
</feature>
<dbReference type="EMBL" id="JAAATW010000001">
    <property type="protein sequence ID" value="NBE06595.1"/>
    <property type="molecule type" value="Genomic_DNA"/>
</dbReference>
<dbReference type="InterPro" id="IPR032347">
    <property type="entry name" value="DUF4864"/>
</dbReference>
<dbReference type="RefSeq" id="WP_161765578.1">
    <property type="nucleotide sequence ID" value="NZ_JAAATW010000001.1"/>
</dbReference>
<evidence type="ECO:0000256" key="1">
    <source>
        <dbReference type="SAM" id="SignalP"/>
    </source>
</evidence>
<accession>A0ABW9Y257</accession>
<reference evidence="3" key="1">
    <citation type="submission" date="2020-01" db="EMBL/GenBank/DDBJ databases">
        <title>Sphingomonas sp. strain CSW-10.</title>
        <authorList>
            <person name="Chen W.-M."/>
        </authorList>
    </citation>
    <scope>NUCLEOTIDE SEQUENCE [LARGE SCALE GENOMIC DNA]</scope>
    <source>
        <strain evidence="3">CCP-1</strain>
    </source>
</reference>
<feature type="signal peptide" evidence="1">
    <location>
        <begin position="1"/>
        <end position="20"/>
    </location>
</feature>
<sequence length="133" mass="14874">MRRTAFGLLTALCLALPAFAQEDPVQQTILNQIEAFKADDFATAFTFASPTIKSIFMSPENFGMMVKNGYPMVHRPGAVQMLEQREIAGRLWQKVMITDQSGRTHILDYQMIQTEEGWQINAVQLLPEPGVGA</sequence>
<dbReference type="Proteomes" id="UP001517376">
    <property type="component" value="Unassembled WGS sequence"/>
</dbReference>
<comment type="caution">
    <text evidence="2">The sequence shown here is derived from an EMBL/GenBank/DDBJ whole genome shotgun (WGS) entry which is preliminary data.</text>
</comment>
<organism evidence="2 3">
    <name type="scientific">Paragemmobacter ruber</name>
    <dbReference type="NCBI Taxonomy" id="1985673"/>
    <lineage>
        <taxon>Bacteria</taxon>
        <taxon>Pseudomonadati</taxon>
        <taxon>Pseudomonadota</taxon>
        <taxon>Alphaproteobacteria</taxon>
        <taxon>Rhodobacterales</taxon>
        <taxon>Paracoccaceae</taxon>
        <taxon>Paragemmobacter</taxon>
    </lineage>
</organism>
<protein>
    <submittedName>
        <fullName evidence="2">DUF4864 domain-containing protein</fullName>
    </submittedName>
</protein>
<dbReference type="Pfam" id="PF16156">
    <property type="entry name" value="DUF4864"/>
    <property type="match status" value="1"/>
</dbReference>